<reference evidence="1 2" key="1">
    <citation type="submission" date="2019-10" db="EMBL/GenBank/DDBJ databases">
        <authorList>
            <person name="Palmer J.M."/>
        </authorList>
    </citation>
    <scope>NUCLEOTIDE SEQUENCE [LARGE SCALE GENOMIC DNA]</scope>
    <source>
        <strain evidence="1 2">TWF718</strain>
    </source>
</reference>
<name>A0AAN8MRJ5_9PEZI</name>
<keyword evidence="2" id="KW-1185">Reference proteome</keyword>
<dbReference type="AlphaFoldDB" id="A0AAN8MRJ5"/>
<proteinExistence type="predicted"/>
<comment type="caution">
    <text evidence="1">The sequence shown here is derived from an EMBL/GenBank/DDBJ whole genome shotgun (WGS) entry which is preliminary data.</text>
</comment>
<accession>A0AAN8MRJ5</accession>
<evidence type="ECO:0000313" key="1">
    <source>
        <dbReference type="EMBL" id="KAK6339958.1"/>
    </source>
</evidence>
<sequence length="133" mass="14854">MGWIPFKTLTPLYVGARRIRFPAVLAHGHMSRFMCHAVGAITICVQRNNPRIIIALPIDGTKRHWSVVDGSTRHGHGARGRRILSFRGSVDWRIRELDANKTPAVETFSLSNSLVSKCSHLSQKPTSTNRSDP</sequence>
<dbReference type="EMBL" id="JAVHNR010000006">
    <property type="protein sequence ID" value="KAK6339958.1"/>
    <property type="molecule type" value="Genomic_DNA"/>
</dbReference>
<gene>
    <name evidence="1" type="ORF">TWF718_011417</name>
</gene>
<dbReference type="Proteomes" id="UP001313282">
    <property type="component" value="Unassembled WGS sequence"/>
</dbReference>
<organism evidence="1 2">
    <name type="scientific">Orbilia javanica</name>
    <dbReference type="NCBI Taxonomy" id="47235"/>
    <lineage>
        <taxon>Eukaryota</taxon>
        <taxon>Fungi</taxon>
        <taxon>Dikarya</taxon>
        <taxon>Ascomycota</taxon>
        <taxon>Pezizomycotina</taxon>
        <taxon>Orbiliomycetes</taxon>
        <taxon>Orbiliales</taxon>
        <taxon>Orbiliaceae</taxon>
        <taxon>Orbilia</taxon>
    </lineage>
</organism>
<protein>
    <submittedName>
        <fullName evidence="1">Uncharacterized protein</fullName>
    </submittedName>
</protein>
<evidence type="ECO:0000313" key="2">
    <source>
        <dbReference type="Proteomes" id="UP001313282"/>
    </source>
</evidence>